<keyword evidence="2" id="KW-1185">Reference proteome</keyword>
<sequence length="314" mass="34998">MLADREFNIVHDDRDAPIECETGSLDLPETGAVDALATYILSDQMTRPKVTVKSVIANRAMLDQVDREGHNGQTFDTTRVGGPAYYEYTLLYTDDILPMSDRAEDIPTQGDRGALCTEGVIHRSAQYVKDAVTVEDYLPTIDRSGLVLYPFYQEALSEGEDLPTNMMKPRGERMTMRIFVDSDHAGDSMTRRSRTGSVVFANQPPNFWCMVPEETTAGLSSKHRMMGIPGDEPNFVYGDNRSALANVSNPGFTLKKTSAAVAYHFVRDGCARDEWRTSNIDTHLNVADLLTKPLSSGEKRWRCVGMLLHHVVPK</sequence>
<dbReference type="CDD" id="cd09272">
    <property type="entry name" value="RNase_HI_RT_Ty1"/>
    <property type="match status" value="1"/>
</dbReference>
<dbReference type="AlphaFoldDB" id="K0RQW2"/>
<name>K0RQW2_THAOC</name>
<gene>
    <name evidence="1" type="ORF">THAOC_29627</name>
</gene>
<proteinExistence type="predicted"/>
<dbReference type="EMBL" id="AGNL01042011">
    <property type="protein sequence ID" value="EJK51221.1"/>
    <property type="molecule type" value="Genomic_DNA"/>
</dbReference>
<dbReference type="eggNOG" id="KOG0017">
    <property type="taxonomic scope" value="Eukaryota"/>
</dbReference>
<dbReference type="OrthoDB" id="420989at2759"/>
<reference evidence="1 2" key="1">
    <citation type="journal article" date="2012" name="Genome Biol.">
        <title>Genome and low-iron response of an oceanic diatom adapted to chronic iron limitation.</title>
        <authorList>
            <person name="Lommer M."/>
            <person name="Specht M."/>
            <person name="Roy A.S."/>
            <person name="Kraemer L."/>
            <person name="Andreson R."/>
            <person name="Gutowska M.A."/>
            <person name="Wolf J."/>
            <person name="Bergner S.V."/>
            <person name="Schilhabel M.B."/>
            <person name="Klostermeier U.C."/>
            <person name="Beiko R.G."/>
            <person name="Rosenstiel P."/>
            <person name="Hippler M."/>
            <person name="Laroche J."/>
        </authorList>
    </citation>
    <scope>NUCLEOTIDE SEQUENCE [LARGE SCALE GENOMIC DNA]</scope>
    <source>
        <strain evidence="1 2">CCMP1005</strain>
    </source>
</reference>
<dbReference type="Proteomes" id="UP000266841">
    <property type="component" value="Unassembled WGS sequence"/>
</dbReference>
<accession>K0RQW2</accession>
<organism evidence="1 2">
    <name type="scientific">Thalassiosira oceanica</name>
    <name type="common">Marine diatom</name>
    <dbReference type="NCBI Taxonomy" id="159749"/>
    <lineage>
        <taxon>Eukaryota</taxon>
        <taxon>Sar</taxon>
        <taxon>Stramenopiles</taxon>
        <taxon>Ochrophyta</taxon>
        <taxon>Bacillariophyta</taxon>
        <taxon>Coscinodiscophyceae</taxon>
        <taxon>Thalassiosirophycidae</taxon>
        <taxon>Thalassiosirales</taxon>
        <taxon>Thalassiosiraceae</taxon>
        <taxon>Thalassiosira</taxon>
    </lineage>
</organism>
<evidence type="ECO:0000313" key="2">
    <source>
        <dbReference type="Proteomes" id="UP000266841"/>
    </source>
</evidence>
<evidence type="ECO:0000313" key="1">
    <source>
        <dbReference type="EMBL" id="EJK51221.1"/>
    </source>
</evidence>
<protein>
    <submittedName>
        <fullName evidence="1">Uncharacterized protein</fullName>
    </submittedName>
</protein>
<comment type="caution">
    <text evidence="1">The sequence shown here is derived from an EMBL/GenBank/DDBJ whole genome shotgun (WGS) entry which is preliminary data.</text>
</comment>